<dbReference type="SUPFAM" id="SSF50129">
    <property type="entry name" value="GroES-like"/>
    <property type="match status" value="1"/>
</dbReference>
<dbReference type="Proteomes" id="UP001385951">
    <property type="component" value="Unassembled WGS sequence"/>
</dbReference>
<dbReference type="PANTHER" id="PTHR43205">
    <property type="entry name" value="PROSTAGLANDIN REDUCTASE"/>
    <property type="match status" value="1"/>
</dbReference>
<dbReference type="Gene3D" id="3.40.50.720">
    <property type="entry name" value="NAD(P)-binding Rossmann-like Domain"/>
    <property type="match status" value="2"/>
</dbReference>
<dbReference type="PANTHER" id="PTHR43205:SF19">
    <property type="entry name" value="ENOYL REDUCTASE (ER) DOMAIN-CONTAINING PROTEIN"/>
    <property type="match status" value="1"/>
</dbReference>
<keyword evidence="1" id="KW-0560">Oxidoreductase</keyword>
<evidence type="ECO:0000259" key="2">
    <source>
        <dbReference type="Pfam" id="PF00107"/>
    </source>
</evidence>
<evidence type="ECO:0000313" key="4">
    <source>
        <dbReference type="EMBL" id="KAK7684663.1"/>
    </source>
</evidence>
<dbReference type="InterPro" id="IPR011032">
    <property type="entry name" value="GroES-like_sf"/>
</dbReference>
<reference evidence="4 5" key="1">
    <citation type="submission" date="2022-09" db="EMBL/GenBank/DDBJ databases">
        <authorList>
            <person name="Palmer J.M."/>
        </authorList>
    </citation>
    <scope>NUCLEOTIDE SEQUENCE [LARGE SCALE GENOMIC DNA]</scope>
    <source>
        <strain evidence="4 5">DSM 7382</strain>
    </source>
</reference>
<gene>
    <name evidence="4" type="ORF">QCA50_012246</name>
</gene>
<dbReference type="InterPro" id="IPR013149">
    <property type="entry name" value="ADH-like_C"/>
</dbReference>
<comment type="caution">
    <text evidence="4">The sequence shown here is derived from an EMBL/GenBank/DDBJ whole genome shotgun (WGS) entry which is preliminary data.</text>
</comment>
<feature type="domain" description="Alcohol dehydrogenase-like C-terminal" evidence="2">
    <location>
        <begin position="256"/>
        <end position="389"/>
    </location>
</feature>
<dbReference type="EMBL" id="JASBNA010000024">
    <property type="protein sequence ID" value="KAK7684663.1"/>
    <property type="molecule type" value="Genomic_DNA"/>
</dbReference>
<dbReference type="InterPro" id="IPR036291">
    <property type="entry name" value="NAD(P)-bd_dom_sf"/>
</dbReference>
<dbReference type="Pfam" id="PF16884">
    <property type="entry name" value="ADH_N_2"/>
    <property type="match status" value="1"/>
</dbReference>
<accession>A0AAW0G3Y7</accession>
<dbReference type="FunFam" id="3.40.50.720:FF:000121">
    <property type="entry name" value="Prostaglandin reductase 2"/>
    <property type="match status" value="1"/>
</dbReference>
<organism evidence="4 5">
    <name type="scientific">Cerrena zonata</name>
    <dbReference type="NCBI Taxonomy" id="2478898"/>
    <lineage>
        <taxon>Eukaryota</taxon>
        <taxon>Fungi</taxon>
        <taxon>Dikarya</taxon>
        <taxon>Basidiomycota</taxon>
        <taxon>Agaricomycotina</taxon>
        <taxon>Agaricomycetes</taxon>
        <taxon>Polyporales</taxon>
        <taxon>Cerrenaceae</taxon>
        <taxon>Cerrena</taxon>
    </lineage>
</organism>
<dbReference type="GO" id="GO:0016628">
    <property type="term" value="F:oxidoreductase activity, acting on the CH-CH group of donors, NAD or NADP as acceptor"/>
    <property type="evidence" value="ECO:0007669"/>
    <property type="project" value="InterPro"/>
</dbReference>
<name>A0AAW0G3Y7_9APHY</name>
<dbReference type="Gene3D" id="3.90.180.10">
    <property type="entry name" value="Medium-chain alcohol dehydrogenases, catalytic domain"/>
    <property type="match status" value="1"/>
</dbReference>
<feature type="domain" description="Oxidoreductase N-terminal" evidence="3">
    <location>
        <begin position="101"/>
        <end position="205"/>
    </location>
</feature>
<evidence type="ECO:0000259" key="3">
    <source>
        <dbReference type="Pfam" id="PF16884"/>
    </source>
</evidence>
<evidence type="ECO:0008006" key="6">
    <source>
        <dbReference type="Google" id="ProtNLM"/>
    </source>
</evidence>
<sequence length="442" mass="48504">MLKRRQSLSGPVVSCGSISGYIDRTKGLVDNWTQITVNSLTVKGFVVINYRNQFPQAVHAIVEGIKLGKIKVTEGYTIEDLSNDPNTLLKVPRVWNKLFTNEKPNGEPNSTFKLETVKIDQLSIKDGFILVKVLYLSNDPTQRVWIQKGLDASRMYVPPVKEGEPMRSLAVGKVIESKSDKYSKGDLVSGALHWSDYAIVHEQAIWNKVDTSSGLPIPTFMSSLGMTGLTAYFGLTEVGQFKEGQTIIVSAASGATGSMVVQIAKHLLKAGKVIGITGSKEKGKYVESLGADFTVDYHDEDWKQQLSDYIGNDYVDAYYDNVGGDMLSFVLKKIKSFGVVIACGSIAGYNDSSKNAVTSWSEIIVNRLRVQGFIVSDFKDKFPQAIGAIVQGVKSGSIKATEGYNVNDLSDGLQLEKIPEIWYQLFASNKPNGKLLTKLADE</sequence>
<dbReference type="InterPro" id="IPR041694">
    <property type="entry name" value="ADH_N_2"/>
</dbReference>
<dbReference type="AlphaFoldDB" id="A0AAW0G3Y7"/>
<dbReference type="SUPFAM" id="SSF51735">
    <property type="entry name" value="NAD(P)-binding Rossmann-fold domains"/>
    <property type="match status" value="1"/>
</dbReference>
<evidence type="ECO:0000313" key="5">
    <source>
        <dbReference type="Proteomes" id="UP001385951"/>
    </source>
</evidence>
<evidence type="ECO:0000256" key="1">
    <source>
        <dbReference type="ARBA" id="ARBA00023002"/>
    </source>
</evidence>
<dbReference type="InterPro" id="IPR045010">
    <property type="entry name" value="MDR_fam"/>
</dbReference>
<dbReference type="Pfam" id="PF00107">
    <property type="entry name" value="ADH_zinc_N"/>
    <property type="match status" value="1"/>
</dbReference>
<protein>
    <recommendedName>
        <fullName evidence="6">Enoyl reductase (ER) domain-containing protein</fullName>
    </recommendedName>
</protein>
<proteinExistence type="predicted"/>
<dbReference type="CDD" id="cd05288">
    <property type="entry name" value="PGDH"/>
    <property type="match status" value="1"/>
</dbReference>
<keyword evidence="5" id="KW-1185">Reference proteome</keyword>